<accession>A0A831RZE1</accession>
<dbReference type="PANTHER" id="PTHR21366">
    <property type="entry name" value="GLYOXALASE FAMILY PROTEIN"/>
    <property type="match status" value="1"/>
</dbReference>
<comment type="caution">
    <text evidence="3">The sequence shown here is derived from an EMBL/GenBank/DDBJ whole genome shotgun (WGS) entry which is preliminary data.</text>
</comment>
<name>A0A831RZE1_9GAMM</name>
<dbReference type="GO" id="GO:0004462">
    <property type="term" value="F:lactoylglutathione lyase activity"/>
    <property type="evidence" value="ECO:0007669"/>
    <property type="project" value="InterPro"/>
</dbReference>
<dbReference type="SUPFAM" id="SSF54593">
    <property type="entry name" value="Glyoxalase/Bleomycin resistance protein/Dihydroxybiphenyl dioxygenase"/>
    <property type="match status" value="1"/>
</dbReference>
<dbReference type="PROSITE" id="PS51819">
    <property type="entry name" value="VOC"/>
    <property type="match status" value="1"/>
</dbReference>
<dbReference type="GO" id="GO:0046872">
    <property type="term" value="F:metal ion binding"/>
    <property type="evidence" value="ECO:0007669"/>
    <property type="project" value="UniProtKB-KW"/>
</dbReference>
<gene>
    <name evidence="3" type="ORF">ENJ12_08960</name>
</gene>
<dbReference type="PANTHER" id="PTHR21366:SF14">
    <property type="entry name" value="GLYOXALASE DOMAIN-CONTAINING PROTEIN 5"/>
    <property type="match status" value="1"/>
</dbReference>
<dbReference type="InterPro" id="IPR004360">
    <property type="entry name" value="Glyas_Fos-R_dOase_dom"/>
</dbReference>
<evidence type="ECO:0000259" key="2">
    <source>
        <dbReference type="PROSITE" id="PS51819"/>
    </source>
</evidence>
<dbReference type="EMBL" id="DRLF01000310">
    <property type="protein sequence ID" value="HEC06968.1"/>
    <property type="molecule type" value="Genomic_DNA"/>
</dbReference>
<evidence type="ECO:0000313" key="3">
    <source>
        <dbReference type="EMBL" id="HEC06968.1"/>
    </source>
</evidence>
<dbReference type="InterPro" id="IPR050383">
    <property type="entry name" value="GlyoxalaseI/FosfomycinResist"/>
</dbReference>
<protein>
    <submittedName>
        <fullName evidence="3">VOC family protein</fullName>
    </submittedName>
</protein>
<dbReference type="InterPro" id="IPR029068">
    <property type="entry name" value="Glyas_Bleomycin-R_OHBP_Dase"/>
</dbReference>
<proteinExistence type="predicted"/>
<keyword evidence="1" id="KW-0479">Metal-binding</keyword>
<dbReference type="Proteomes" id="UP000886339">
    <property type="component" value="Unassembled WGS sequence"/>
</dbReference>
<feature type="domain" description="VOC" evidence="2">
    <location>
        <begin position="5"/>
        <end position="125"/>
    </location>
</feature>
<organism evidence="3">
    <name type="scientific">Thiolapillus brandeum</name>
    <dbReference type="NCBI Taxonomy" id="1076588"/>
    <lineage>
        <taxon>Bacteria</taxon>
        <taxon>Pseudomonadati</taxon>
        <taxon>Pseudomonadota</taxon>
        <taxon>Gammaproteobacteria</taxon>
        <taxon>Chromatiales</taxon>
        <taxon>Sedimenticolaceae</taxon>
        <taxon>Thiolapillus</taxon>
    </lineage>
</organism>
<dbReference type="Gene3D" id="3.10.180.10">
    <property type="entry name" value="2,3-Dihydroxybiphenyl 1,2-Dioxygenase, domain 1"/>
    <property type="match status" value="1"/>
</dbReference>
<dbReference type="PROSITE" id="PS00934">
    <property type="entry name" value="GLYOXALASE_I_1"/>
    <property type="match status" value="1"/>
</dbReference>
<reference evidence="3" key="1">
    <citation type="journal article" date="2020" name="mSystems">
        <title>Genome- and Community-Level Interaction Insights into Carbon Utilization and Element Cycling Functions of Hydrothermarchaeota in Hydrothermal Sediment.</title>
        <authorList>
            <person name="Zhou Z."/>
            <person name="Liu Y."/>
            <person name="Xu W."/>
            <person name="Pan J."/>
            <person name="Luo Z.H."/>
            <person name="Li M."/>
        </authorList>
    </citation>
    <scope>NUCLEOTIDE SEQUENCE [LARGE SCALE GENOMIC DNA]</scope>
    <source>
        <strain evidence="3">HyVt-458</strain>
    </source>
</reference>
<evidence type="ECO:0000256" key="1">
    <source>
        <dbReference type="ARBA" id="ARBA00022723"/>
    </source>
</evidence>
<dbReference type="CDD" id="cd07253">
    <property type="entry name" value="GLOD5"/>
    <property type="match status" value="1"/>
</dbReference>
<sequence>MKISGIDHIVLTVRDIETTVRFYESVLGMTRETFGEGRVALKFGNQKINLHQQGKEFEPKACSPLPGSEDLCFVTDTKPETAMAQARSNGIEILEGPVTRTGARGAVTSFYFRDPDGNLIEVASYE</sequence>
<dbReference type="InterPro" id="IPR037523">
    <property type="entry name" value="VOC_core"/>
</dbReference>
<dbReference type="AlphaFoldDB" id="A0A831RZE1"/>
<dbReference type="Pfam" id="PF00903">
    <property type="entry name" value="Glyoxalase"/>
    <property type="match status" value="1"/>
</dbReference>
<dbReference type="InterPro" id="IPR018146">
    <property type="entry name" value="Glyoxalase_1_CS"/>
</dbReference>